<dbReference type="AlphaFoldDB" id="A0A5C7J6K5"/>
<dbReference type="EMBL" id="SSDS01000051">
    <property type="protein sequence ID" value="TXG77185.1"/>
    <property type="molecule type" value="Genomic_DNA"/>
</dbReference>
<sequence>MALNSINYDPLDSIQGAGIMRGSGAPTSITAQKGTLYVNLTASSTTTRLYINTDGSTTWGAFTASA</sequence>
<comment type="caution">
    <text evidence="1">The sequence shown here is derived from an EMBL/GenBank/DDBJ whole genome shotgun (WGS) entry which is preliminary data.</text>
</comment>
<organism evidence="1 2">
    <name type="scientific">Candidatus Dojkabacteria bacterium</name>
    <dbReference type="NCBI Taxonomy" id="2099670"/>
    <lineage>
        <taxon>Bacteria</taxon>
        <taxon>Candidatus Dojkabacteria</taxon>
    </lineage>
</organism>
<name>A0A5C7J6K5_9BACT</name>
<evidence type="ECO:0000313" key="1">
    <source>
        <dbReference type="EMBL" id="TXG77185.1"/>
    </source>
</evidence>
<reference evidence="1 2" key="1">
    <citation type="submission" date="2018-09" db="EMBL/GenBank/DDBJ databases">
        <title>Metagenome Assembled Genomes from an Advanced Water Purification Facility.</title>
        <authorList>
            <person name="Stamps B.W."/>
            <person name="Spear J.R."/>
        </authorList>
    </citation>
    <scope>NUCLEOTIDE SEQUENCE [LARGE SCALE GENOMIC DNA]</scope>
    <source>
        <strain evidence="1">Bin_63_2</strain>
    </source>
</reference>
<evidence type="ECO:0000313" key="2">
    <source>
        <dbReference type="Proteomes" id="UP000321026"/>
    </source>
</evidence>
<accession>A0A5C7J6K5</accession>
<protein>
    <submittedName>
        <fullName evidence="1">Uncharacterized protein</fullName>
    </submittedName>
</protein>
<dbReference type="Proteomes" id="UP000321026">
    <property type="component" value="Unassembled WGS sequence"/>
</dbReference>
<proteinExistence type="predicted"/>
<gene>
    <name evidence="1" type="ORF">E6Q11_03130</name>
</gene>